<dbReference type="Pfam" id="PF16127">
    <property type="entry name" value="DUF4839"/>
    <property type="match status" value="1"/>
</dbReference>
<reference evidence="1" key="1">
    <citation type="submission" date="2022-05" db="EMBL/GenBank/DDBJ databases">
        <title>Expanded diversity of anoxic marine methylotrophy in a Black Sea sulfate reducing microorganism.</title>
        <authorList>
            <person name="Fischer P.Q."/>
            <person name="Stams A.J.M."/>
            <person name="Villanueva L."/>
            <person name="Sousa D.Z."/>
        </authorList>
    </citation>
    <scope>NUCLEOTIDE SEQUENCE</scope>
    <source>
        <strain evidence="1">P130</strain>
    </source>
</reference>
<dbReference type="EMBL" id="JAMJEV010000003">
    <property type="protein sequence ID" value="MDO0822086.1"/>
    <property type="molecule type" value="Genomic_DNA"/>
</dbReference>
<comment type="caution">
    <text evidence="1">The sequence shown here is derived from an EMBL/GenBank/DDBJ whole genome shotgun (WGS) entry which is preliminary data.</text>
</comment>
<gene>
    <name evidence="1" type="ORF">M8H41_04325</name>
</gene>
<dbReference type="InterPro" id="IPR032290">
    <property type="entry name" value="DUF4839"/>
</dbReference>
<accession>A0ABT8QLB6</accession>
<evidence type="ECO:0000313" key="1">
    <source>
        <dbReference type="EMBL" id="MDO0822086.1"/>
    </source>
</evidence>
<keyword evidence="2" id="KW-1185">Reference proteome</keyword>
<evidence type="ECO:0000313" key="2">
    <source>
        <dbReference type="Proteomes" id="UP001176021"/>
    </source>
</evidence>
<organism evidence="1 2">
    <name type="scientific">Desulfosporosinus nitroreducens</name>
    <dbReference type="NCBI Taxonomy" id="2018668"/>
    <lineage>
        <taxon>Bacteria</taxon>
        <taxon>Bacillati</taxon>
        <taxon>Bacillota</taxon>
        <taxon>Clostridia</taxon>
        <taxon>Eubacteriales</taxon>
        <taxon>Desulfitobacteriaceae</taxon>
        <taxon>Desulfosporosinus</taxon>
    </lineage>
</organism>
<name>A0ABT8QLB6_9FIRM</name>
<dbReference type="RefSeq" id="WP_301998355.1">
    <property type="nucleotide sequence ID" value="NZ_JAMJEV010000003.1"/>
</dbReference>
<dbReference type="Proteomes" id="UP001176021">
    <property type="component" value="Unassembled WGS sequence"/>
</dbReference>
<sequence>MPLCSLDVAARTIEFNGNIANMTYHGNYKTRYDYLIYAGDFSETSAIGPSFKFENVNVSDLHLTGSEIPHYIEVGQNLHITAKVEEYNKTSELFFLKPISTEIR</sequence>
<proteinExistence type="predicted"/>
<protein>
    <submittedName>
        <fullName evidence="1">DUF4839 domain-containing protein</fullName>
    </submittedName>
</protein>